<reference evidence="2 3" key="1">
    <citation type="journal article" date="2018" name="Nat. Ecol. Evol.">
        <title>Shark genomes provide insights into elasmobranch evolution and the origin of vertebrates.</title>
        <authorList>
            <person name="Hara Y"/>
            <person name="Yamaguchi K"/>
            <person name="Onimaru K"/>
            <person name="Kadota M"/>
            <person name="Koyanagi M"/>
            <person name="Keeley SD"/>
            <person name="Tatsumi K"/>
            <person name="Tanaka K"/>
            <person name="Motone F"/>
            <person name="Kageyama Y"/>
            <person name="Nozu R"/>
            <person name="Adachi N"/>
            <person name="Nishimura O"/>
            <person name="Nakagawa R"/>
            <person name="Tanegashima C"/>
            <person name="Kiyatake I"/>
            <person name="Matsumoto R"/>
            <person name="Murakumo K"/>
            <person name="Nishida K"/>
            <person name="Terakita A"/>
            <person name="Kuratani S"/>
            <person name="Sato K"/>
            <person name="Hyodo S Kuraku.S."/>
        </authorList>
    </citation>
    <scope>NUCLEOTIDE SEQUENCE [LARGE SCALE GENOMIC DNA]</scope>
</reference>
<proteinExistence type="predicted"/>
<evidence type="ECO:0000313" key="3">
    <source>
        <dbReference type="Proteomes" id="UP000287033"/>
    </source>
</evidence>
<feature type="compositionally biased region" description="Basic and acidic residues" evidence="1">
    <location>
        <begin position="69"/>
        <end position="78"/>
    </location>
</feature>
<organism evidence="2 3">
    <name type="scientific">Chiloscyllium punctatum</name>
    <name type="common">Brownbanded bambooshark</name>
    <name type="synonym">Hemiscyllium punctatum</name>
    <dbReference type="NCBI Taxonomy" id="137246"/>
    <lineage>
        <taxon>Eukaryota</taxon>
        <taxon>Metazoa</taxon>
        <taxon>Chordata</taxon>
        <taxon>Craniata</taxon>
        <taxon>Vertebrata</taxon>
        <taxon>Chondrichthyes</taxon>
        <taxon>Elasmobranchii</taxon>
        <taxon>Galeomorphii</taxon>
        <taxon>Galeoidea</taxon>
        <taxon>Orectolobiformes</taxon>
        <taxon>Hemiscylliidae</taxon>
        <taxon>Chiloscyllium</taxon>
    </lineage>
</organism>
<sequence>MGTCYSLRSRLIGPHSASSISYSGGRPANAVAGGGEGEAGQHEHPDGQLRERLRSEEKARLKADKKRSRSIDKSLKAEKREYKQTHRLLLLGESPFSSILPPTCSLMISISHPPQ</sequence>
<name>A0A401SN49_CHIPU</name>
<feature type="region of interest" description="Disordered" evidence="1">
    <location>
        <begin position="15"/>
        <end position="78"/>
    </location>
</feature>
<dbReference type="OrthoDB" id="9395023at2759"/>
<protein>
    <submittedName>
        <fullName evidence="2">Uncharacterized protein</fullName>
    </submittedName>
</protein>
<evidence type="ECO:0000313" key="2">
    <source>
        <dbReference type="EMBL" id="GCC31786.1"/>
    </source>
</evidence>
<comment type="caution">
    <text evidence="2">The sequence shown here is derived from an EMBL/GenBank/DDBJ whole genome shotgun (WGS) entry which is preliminary data.</text>
</comment>
<accession>A0A401SN49</accession>
<keyword evidence="3" id="KW-1185">Reference proteome</keyword>
<evidence type="ECO:0000256" key="1">
    <source>
        <dbReference type="SAM" id="MobiDB-lite"/>
    </source>
</evidence>
<dbReference type="STRING" id="137246.A0A401SN49"/>
<feature type="compositionally biased region" description="Basic and acidic residues" evidence="1">
    <location>
        <begin position="39"/>
        <end position="62"/>
    </location>
</feature>
<dbReference type="EMBL" id="BEZZ01000388">
    <property type="protein sequence ID" value="GCC31786.1"/>
    <property type="molecule type" value="Genomic_DNA"/>
</dbReference>
<dbReference type="Proteomes" id="UP000287033">
    <property type="component" value="Unassembled WGS sequence"/>
</dbReference>
<gene>
    <name evidence="2" type="ORF">chiPu_0010247</name>
</gene>
<dbReference type="AlphaFoldDB" id="A0A401SN49"/>
<dbReference type="OMA" id="PTCSLMI"/>